<dbReference type="InterPro" id="IPR050796">
    <property type="entry name" value="SCF_F-box_component"/>
</dbReference>
<dbReference type="EMBL" id="JARAOO010000005">
    <property type="protein sequence ID" value="KAJ7969008.1"/>
    <property type="molecule type" value="Genomic_DNA"/>
</dbReference>
<name>A0AAD7M2Y1_QUISA</name>
<dbReference type="InterPro" id="IPR001810">
    <property type="entry name" value="F-box_dom"/>
</dbReference>
<protein>
    <submittedName>
        <fullName evidence="2">F-box protein</fullName>
    </submittedName>
</protein>
<gene>
    <name evidence="2" type="ORF">O6P43_013027</name>
</gene>
<dbReference type="Gene3D" id="1.20.1280.50">
    <property type="match status" value="1"/>
</dbReference>
<dbReference type="InterPro" id="IPR036047">
    <property type="entry name" value="F-box-like_dom_sf"/>
</dbReference>
<evidence type="ECO:0000313" key="2">
    <source>
        <dbReference type="EMBL" id="KAJ7969008.1"/>
    </source>
</evidence>
<accession>A0AAD7M2Y1</accession>
<reference evidence="2" key="1">
    <citation type="journal article" date="2023" name="Science">
        <title>Elucidation of the pathway for biosynthesis of saponin adjuvants from the soapbark tree.</title>
        <authorList>
            <person name="Reed J."/>
            <person name="Orme A."/>
            <person name="El-Demerdash A."/>
            <person name="Owen C."/>
            <person name="Martin L.B.B."/>
            <person name="Misra R.C."/>
            <person name="Kikuchi S."/>
            <person name="Rejzek M."/>
            <person name="Martin A.C."/>
            <person name="Harkess A."/>
            <person name="Leebens-Mack J."/>
            <person name="Louveau T."/>
            <person name="Stephenson M.J."/>
            <person name="Osbourn A."/>
        </authorList>
    </citation>
    <scope>NUCLEOTIDE SEQUENCE</scope>
    <source>
        <strain evidence="2">S10</strain>
    </source>
</reference>
<proteinExistence type="predicted"/>
<keyword evidence="3" id="KW-1185">Reference proteome</keyword>
<dbReference type="SMART" id="SM00256">
    <property type="entry name" value="FBOX"/>
    <property type="match status" value="1"/>
</dbReference>
<dbReference type="CDD" id="cd22157">
    <property type="entry name" value="F-box_AtFBW1-like"/>
    <property type="match status" value="1"/>
</dbReference>
<dbReference type="PANTHER" id="PTHR31672:SF13">
    <property type="entry name" value="F-BOX PROTEIN CPR30-LIKE"/>
    <property type="match status" value="1"/>
</dbReference>
<sequence>MFEKKIGSGKSNSMFEKKIGSRKSRVWIPDEIIVSILGKVPDKSLMRFKCVSKSWCSMISDAKLMTNTQKIFLQSSRSMYIAEYNQYEVNAKNVQSGPVMNTKKHFEVYGSCHGLLLIKVINNSSLFIWNSVTGESTEVPTLISNIFFHYLGFGYSHLINDYKIVRLENYRQGNIYSIRTDSWRTTFDKIPYPKTHLCYEKKGAATLANNGLFWKAVYEGMNLYTQDGGCVVLEYYDDNKTTHNGHEVIFRLDMVYETQKLIVPPLGIKSEYEYEMMEFKGCLCVIQNQNQNQNGMCIEMWLLKEEYIVLNWIKLMTIPHLESLPSTKSLAPIYFSKNGEVLLNCRKKMTKNVRGRWSSRKAPRTRTFYSYNPIGMTFKKVKVRGIKYWTNEIAYGENLVEASLM</sequence>
<dbReference type="SUPFAM" id="SSF81383">
    <property type="entry name" value="F-box domain"/>
    <property type="match status" value="1"/>
</dbReference>
<dbReference type="PANTHER" id="PTHR31672">
    <property type="entry name" value="BNACNNG10540D PROTEIN"/>
    <property type="match status" value="1"/>
</dbReference>
<comment type="caution">
    <text evidence="2">The sequence shown here is derived from an EMBL/GenBank/DDBJ whole genome shotgun (WGS) entry which is preliminary data.</text>
</comment>
<dbReference type="Proteomes" id="UP001163823">
    <property type="component" value="Chromosome 5"/>
</dbReference>
<organism evidence="2 3">
    <name type="scientific">Quillaja saponaria</name>
    <name type="common">Soap bark tree</name>
    <dbReference type="NCBI Taxonomy" id="32244"/>
    <lineage>
        <taxon>Eukaryota</taxon>
        <taxon>Viridiplantae</taxon>
        <taxon>Streptophyta</taxon>
        <taxon>Embryophyta</taxon>
        <taxon>Tracheophyta</taxon>
        <taxon>Spermatophyta</taxon>
        <taxon>Magnoliopsida</taxon>
        <taxon>eudicotyledons</taxon>
        <taxon>Gunneridae</taxon>
        <taxon>Pentapetalae</taxon>
        <taxon>rosids</taxon>
        <taxon>fabids</taxon>
        <taxon>Fabales</taxon>
        <taxon>Quillajaceae</taxon>
        <taxon>Quillaja</taxon>
    </lineage>
</organism>
<dbReference type="KEGG" id="qsa:O6P43_013027"/>
<evidence type="ECO:0000313" key="3">
    <source>
        <dbReference type="Proteomes" id="UP001163823"/>
    </source>
</evidence>
<dbReference type="AlphaFoldDB" id="A0AAD7M2Y1"/>
<dbReference type="InterPro" id="IPR006527">
    <property type="entry name" value="F-box-assoc_dom_typ1"/>
</dbReference>
<dbReference type="Pfam" id="PF07734">
    <property type="entry name" value="FBA_1"/>
    <property type="match status" value="1"/>
</dbReference>
<dbReference type="InterPro" id="IPR017451">
    <property type="entry name" value="F-box-assoc_interact_dom"/>
</dbReference>
<evidence type="ECO:0000259" key="1">
    <source>
        <dbReference type="SMART" id="SM00256"/>
    </source>
</evidence>
<dbReference type="NCBIfam" id="TIGR01640">
    <property type="entry name" value="F_box_assoc_1"/>
    <property type="match status" value="1"/>
</dbReference>
<dbReference type="Pfam" id="PF00646">
    <property type="entry name" value="F-box"/>
    <property type="match status" value="1"/>
</dbReference>
<feature type="domain" description="F-box" evidence="1">
    <location>
        <begin position="28"/>
        <end position="68"/>
    </location>
</feature>